<dbReference type="GO" id="GO:0016757">
    <property type="term" value="F:glycosyltransferase activity"/>
    <property type="evidence" value="ECO:0007669"/>
    <property type="project" value="UniProtKB-KW"/>
</dbReference>
<evidence type="ECO:0000256" key="4">
    <source>
        <dbReference type="ARBA" id="ARBA00022679"/>
    </source>
</evidence>
<organism evidence="7 8">
    <name type="scientific">Paraburkholderia acidisoli</name>
    <dbReference type="NCBI Taxonomy" id="2571748"/>
    <lineage>
        <taxon>Bacteria</taxon>
        <taxon>Pseudomonadati</taxon>
        <taxon>Pseudomonadota</taxon>
        <taxon>Betaproteobacteria</taxon>
        <taxon>Burkholderiales</taxon>
        <taxon>Burkholderiaceae</taxon>
        <taxon>Paraburkholderia</taxon>
    </lineage>
</organism>
<dbReference type="InterPro" id="IPR029044">
    <property type="entry name" value="Nucleotide-diphossugar_trans"/>
</dbReference>
<keyword evidence="4 7" id="KW-0808">Transferase</keyword>
<feature type="domain" description="Glycosyltransferase 2-like" evidence="6">
    <location>
        <begin position="4"/>
        <end position="131"/>
    </location>
</feature>
<dbReference type="PANTHER" id="PTHR43646:SF2">
    <property type="entry name" value="GLYCOSYLTRANSFERASE 2-LIKE DOMAIN-CONTAINING PROTEIN"/>
    <property type="match status" value="1"/>
</dbReference>
<evidence type="ECO:0000313" key="8">
    <source>
        <dbReference type="Proteomes" id="UP000433577"/>
    </source>
</evidence>
<dbReference type="RefSeq" id="WP_158958769.1">
    <property type="nucleotide sequence ID" value="NZ_CP046917.1"/>
</dbReference>
<evidence type="ECO:0000256" key="2">
    <source>
        <dbReference type="ARBA" id="ARBA00022475"/>
    </source>
</evidence>
<keyword evidence="3" id="KW-0328">Glycosyltransferase</keyword>
<comment type="subcellular location">
    <subcellularLocation>
        <location evidence="1">Cell membrane</location>
    </subcellularLocation>
</comment>
<dbReference type="KEGG" id="pacs:FAZ98_34430"/>
<dbReference type="Proteomes" id="UP000433577">
    <property type="component" value="Plasmid p1"/>
</dbReference>
<geneLocation type="plasmid" evidence="7 8">
    <name>p1</name>
</geneLocation>
<dbReference type="AlphaFoldDB" id="A0A7Z2GSH1"/>
<keyword evidence="2" id="KW-1003">Cell membrane</keyword>
<dbReference type="InterPro" id="IPR001173">
    <property type="entry name" value="Glyco_trans_2-like"/>
</dbReference>
<protein>
    <submittedName>
        <fullName evidence="7">Glycosyltransferase</fullName>
    </submittedName>
</protein>
<keyword evidence="8" id="KW-1185">Reference proteome</keyword>
<dbReference type="OrthoDB" id="9777873at2"/>
<gene>
    <name evidence="7" type="ORF">FAZ98_34430</name>
</gene>
<evidence type="ECO:0000256" key="5">
    <source>
        <dbReference type="ARBA" id="ARBA00023136"/>
    </source>
</evidence>
<reference evidence="7 8" key="1">
    <citation type="submission" date="2019-12" db="EMBL/GenBank/DDBJ databases">
        <title>Paraburkholderia acidiphila 7Q-K02 sp. nov and Paraburkholderia acidisoli DHF22 sp. nov., two strains isolated from forest soil.</title>
        <authorList>
            <person name="Gao Z."/>
            <person name="Qiu L."/>
        </authorList>
    </citation>
    <scope>NUCLEOTIDE SEQUENCE [LARGE SCALE GENOMIC DNA]</scope>
    <source>
        <strain evidence="7 8">DHF22</strain>
        <plasmid evidence="7 8">p1</plasmid>
    </source>
</reference>
<keyword evidence="5" id="KW-0472">Membrane</keyword>
<evidence type="ECO:0000313" key="7">
    <source>
        <dbReference type="EMBL" id="QGZ66940.1"/>
    </source>
</evidence>
<dbReference type="Pfam" id="PF00535">
    <property type="entry name" value="Glycos_transf_2"/>
    <property type="match status" value="1"/>
</dbReference>
<accession>A0A7Z2GSH1</accession>
<dbReference type="PANTHER" id="PTHR43646">
    <property type="entry name" value="GLYCOSYLTRANSFERASE"/>
    <property type="match status" value="1"/>
</dbReference>
<dbReference type="CDD" id="cd00761">
    <property type="entry name" value="Glyco_tranf_GTA_type"/>
    <property type="match status" value="1"/>
</dbReference>
<proteinExistence type="predicted"/>
<evidence type="ECO:0000259" key="6">
    <source>
        <dbReference type="Pfam" id="PF00535"/>
    </source>
</evidence>
<evidence type="ECO:0000256" key="1">
    <source>
        <dbReference type="ARBA" id="ARBA00004236"/>
    </source>
</evidence>
<dbReference type="Gene3D" id="3.90.550.10">
    <property type="entry name" value="Spore Coat Polysaccharide Biosynthesis Protein SpsA, Chain A"/>
    <property type="match status" value="1"/>
</dbReference>
<dbReference type="SUPFAM" id="SSF53448">
    <property type="entry name" value="Nucleotide-diphospho-sugar transferases"/>
    <property type="match status" value="1"/>
</dbReference>
<evidence type="ECO:0000256" key="3">
    <source>
        <dbReference type="ARBA" id="ARBA00022676"/>
    </source>
</evidence>
<dbReference type="EMBL" id="CP046917">
    <property type="protein sequence ID" value="QGZ66940.1"/>
    <property type="molecule type" value="Genomic_DNA"/>
</dbReference>
<name>A0A7Z2GSH1_9BURK</name>
<dbReference type="GO" id="GO:0005886">
    <property type="term" value="C:plasma membrane"/>
    <property type="evidence" value="ECO:0007669"/>
    <property type="project" value="UniProtKB-SubCell"/>
</dbReference>
<sequence>MIGIVIPVHNEERLLGRCLDSVLTASRHEALDGERVRVVVVLDSCSDSSEAVAQNAGVEIVRIEARMVGAARAAGANILVSRGARWLSFTDADSYVAPDWLVRQLEIGANAVCGTVQIDQWDNQPESLRRIWCERYHDADGHRHVHGANLGVSVWAYERAGGFPSLTCSEDLALVDAIIAAGIPVVWSASPRVATSARTQARVGGGFGDTLARWAQEGANSGGSSLVA</sequence>
<keyword evidence="7" id="KW-0614">Plasmid</keyword>